<protein>
    <submittedName>
        <fullName evidence="2">Uncharacterized protein</fullName>
    </submittedName>
</protein>
<gene>
    <name evidence="2" type="ORF">FRX31_008182</name>
</gene>
<comment type="caution">
    <text evidence="2">The sequence shown here is derived from an EMBL/GenBank/DDBJ whole genome shotgun (WGS) entry which is preliminary data.</text>
</comment>
<name>A0A7J6X078_THATH</name>
<evidence type="ECO:0000313" key="3">
    <source>
        <dbReference type="Proteomes" id="UP000554482"/>
    </source>
</evidence>
<feature type="signal peptide" evidence="1">
    <location>
        <begin position="1"/>
        <end position="22"/>
    </location>
</feature>
<sequence length="70" mass="7736">MIRRIKCTIWLWLDIICKTVEGSFDIPCRLAAELGESGVRQVVVETGVGAERLTEFGQLNKAVHVAVCCC</sequence>
<proteinExistence type="predicted"/>
<feature type="chain" id="PRO_5029814839" evidence="1">
    <location>
        <begin position="23"/>
        <end position="70"/>
    </location>
</feature>
<keyword evidence="3" id="KW-1185">Reference proteome</keyword>
<organism evidence="2 3">
    <name type="scientific">Thalictrum thalictroides</name>
    <name type="common">Rue-anemone</name>
    <name type="synonym">Anemone thalictroides</name>
    <dbReference type="NCBI Taxonomy" id="46969"/>
    <lineage>
        <taxon>Eukaryota</taxon>
        <taxon>Viridiplantae</taxon>
        <taxon>Streptophyta</taxon>
        <taxon>Embryophyta</taxon>
        <taxon>Tracheophyta</taxon>
        <taxon>Spermatophyta</taxon>
        <taxon>Magnoliopsida</taxon>
        <taxon>Ranunculales</taxon>
        <taxon>Ranunculaceae</taxon>
        <taxon>Thalictroideae</taxon>
        <taxon>Thalictrum</taxon>
    </lineage>
</organism>
<reference evidence="2 3" key="1">
    <citation type="submission" date="2020-06" db="EMBL/GenBank/DDBJ databases">
        <title>Transcriptomic and genomic resources for Thalictrum thalictroides and T. hernandezii: Facilitating candidate gene discovery in an emerging model plant lineage.</title>
        <authorList>
            <person name="Arias T."/>
            <person name="Riano-Pachon D.M."/>
            <person name="Di Stilio V.S."/>
        </authorList>
    </citation>
    <scope>NUCLEOTIDE SEQUENCE [LARGE SCALE GENOMIC DNA]</scope>
    <source>
        <strain evidence="3">cv. WT478/WT964</strain>
        <tissue evidence="2">Leaves</tissue>
    </source>
</reference>
<evidence type="ECO:0000313" key="2">
    <source>
        <dbReference type="EMBL" id="KAF5202235.1"/>
    </source>
</evidence>
<evidence type="ECO:0000256" key="1">
    <source>
        <dbReference type="SAM" id="SignalP"/>
    </source>
</evidence>
<accession>A0A7J6X078</accession>
<dbReference type="Proteomes" id="UP000554482">
    <property type="component" value="Unassembled WGS sequence"/>
</dbReference>
<dbReference type="EMBL" id="JABWDY010008424">
    <property type="protein sequence ID" value="KAF5202235.1"/>
    <property type="molecule type" value="Genomic_DNA"/>
</dbReference>
<keyword evidence="1" id="KW-0732">Signal</keyword>
<dbReference type="AlphaFoldDB" id="A0A7J6X078"/>